<accession>A0A518D110</accession>
<dbReference type="GO" id="GO:0009244">
    <property type="term" value="P:lipopolysaccharide core region biosynthetic process"/>
    <property type="evidence" value="ECO:0007669"/>
    <property type="project" value="UniProtKB-UniRule"/>
</dbReference>
<dbReference type="Gene3D" id="3.40.50.2000">
    <property type="entry name" value="Glycogen Phosphorylase B"/>
    <property type="match status" value="1"/>
</dbReference>
<feature type="site" description="Transition state stabilizer" evidence="8">
    <location>
        <position position="226"/>
    </location>
</feature>
<evidence type="ECO:0000256" key="6">
    <source>
        <dbReference type="ARBA" id="ARBA00049183"/>
    </source>
</evidence>
<evidence type="ECO:0000256" key="3">
    <source>
        <dbReference type="ARBA" id="ARBA00019077"/>
    </source>
</evidence>
<proteinExistence type="inferred from homology"/>
<evidence type="ECO:0000256" key="9">
    <source>
        <dbReference type="RuleBase" id="RU365103"/>
    </source>
</evidence>
<feature type="active site" description="Proton acceptor" evidence="7">
    <location>
        <position position="80"/>
    </location>
</feature>
<evidence type="ECO:0000256" key="7">
    <source>
        <dbReference type="PIRSR" id="PIRSR639901-1"/>
    </source>
</evidence>
<dbReference type="RefSeq" id="WP_145187989.1">
    <property type="nucleotide sequence ID" value="NZ_CP036290.1"/>
</dbReference>
<keyword evidence="9" id="KW-1003">Cell membrane</keyword>
<comment type="catalytic activity">
    <reaction evidence="6 9">
        <text>lipid IVA (E. coli) + CMP-3-deoxy-beta-D-manno-octulosonate = alpha-Kdo-(2-&gt;6)-lipid IVA (E. coli) + CMP + H(+)</text>
        <dbReference type="Rhea" id="RHEA:28066"/>
        <dbReference type="ChEBI" id="CHEBI:15378"/>
        <dbReference type="ChEBI" id="CHEBI:58603"/>
        <dbReference type="ChEBI" id="CHEBI:60364"/>
        <dbReference type="ChEBI" id="CHEBI:60377"/>
        <dbReference type="ChEBI" id="CHEBI:85987"/>
        <dbReference type="EC" id="2.4.99.12"/>
    </reaction>
</comment>
<dbReference type="PANTHER" id="PTHR42755">
    <property type="entry name" value="3-DEOXY-MANNO-OCTULOSONATE CYTIDYLYLTRANSFERASE"/>
    <property type="match status" value="1"/>
</dbReference>
<dbReference type="AlphaFoldDB" id="A0A518D110"/>
<feature type="domain" description="3-deoxy-D-manno-octulosonic-acid transferase N-terminal" evidence="10">
    <location>
        <begin position="54"/>
        <end position="228"/>
    </location>
</feature>
<protein>
    <recommendedName>
        <fullName evidence="3 9">3-deoxy-D-manno-octulosonic acid transferase</fullName>
        <shortName evidence="9">Kdo transferase</shortName>
        <ecNumber evidence="2 9">2.4.99.12</ecNumber>
    </recommendedName>
    <alternativeName>
        <fullName evidence="5 9">Lipid IV(A) 3-deoxy-D-manno-octulosonic acid transferase</fullName>
    </alternativeName>
</protein>
<sequence length="442" mass="48559">MSLAPPIREDPIPGPSGTLLHAVYDLVWFGAFACVAPPLWWRSRREPAIARFMRERMAVEPFEPGDERGVVLIHAVSVGEVKGIRSVVERLERERPDLEVVLSTTTSTGAEVARSTFPGRRVVRFPTDWSRVVRRFFERLQPVAVVLVELEVWPNFLREANRRGVPLAVVNGRITERSFGRYKLFHRLFPQFDRISLFCVQNETYAERFLELKVDPTRVVVTGNVKIDGLATGRIDPGEELTRLLAAPDGRPLVVAASTHDPEERACCEGWVRHAPGTRLVLVPRHPDRVDVLVGELAAAGHRVQRLTELRGGALPDPDVPVIVDTIGELERVFGLADVAFVGGSLIPHGGHNVLEPAAQGVATVTGPHTVNFRQEVALLREVDALVQAEDADAAWSAVGGLVKDPDRRAAMATAARAAIDRQGGATELTWRALVESCLPPA</sequence>
<organism evidence="11 12">
    <name type="scientific">Rohdeia mirabilis</name>
    <dbReference type="NCBI Taxonomy" id="2528008"/>
    <lineage>
        <taxon>Bacteria</taxon>
        <taxon>Pseudomonadati</taxon>
        <taxon>Planctomycetota</taxon>
        <taxon>Planctomycetia</taxon>
        <taxon>Planctomycetia incertae sedis</taxon>
        <taxon>Rohdeia</taxon>
    </lineage>
</organism>
<dbReference type="EMBL" id="CP036290">
    <property type="protein sequence ID" value="QDU85154.1"/>
    <property type="molecule type" value="Genomic_DNA"/>
</dbReference>
<keyword evidence="12" id="KW-1185">Reference proteome</keyword>
<dbReference type="Gene3D" id="3.40.50.11720">
    <property type="entry name" value="3-Deoxy-D-manno-octulosonic-acid transferase, N-terminal domain"/>
    <property type="match status" value="1"/>
</dbReference>
<evidence type="ECO:0000259" key="10">
    <source>
        <dbReference type="Pfam" id="PF04413"/>
    </source>
</evidence>
<dbReference type="GO" id="GO:0043842">
    <property type="term" value="F:Kdo transferase activity"/>
    <property type="evidence" value="ECO:0007669"/>
    <property type="project" value="UniProtKB-EC"/>
</dbReference>
<reference evidence="11 12" key="1">
    <citation type="submission" date="2019-02" db="EMBL/GenBank/DDBJ databases">
        <title>Deep-cultivation of Planctomycetes and their phenomic and genomic characterization uncovers novel biology.</title>
        <authorList>
            <person name="Wiegand S."/>
            <person name="Jogler M."/>
            <person name="Boedeker C."/>
            <person name="Pinto D."/>
            <person name="Vollmers J."/>
            <person name="Rivas-Marin E."/>
            <person name="Kohn T."/>
            <person name="Peeters S.H."/>
            <person name="Heuer A."/>
            <person name="Rast P."/>
            <person name="Oberbeckmann S."/>
            <person name="Bunk B."/>
            <person name="Jeske O."/>
            <person name="Meyerdierks A."/>
            <person name="Storesund J.E."/>
            <person name="Kallscheuer N."/>
            <person name="Luecker S."/>
            <person name="Lage O.M."/>
            <person name="Pohl T."/>
            <person name="Merkel B.J."/>
            <person name="Hornburger P."/>
            <person name="Mueller R.-W."/>
            <person name="Bruemmer F."/>
            <person name="Labrenz M."/>
            <person name="Spormann A.M."/>
            <person name="Op den Camp H."/>
            <person name="Overmann J."/>
            <person name="Amann R."/>
            <person name="Jetten M.S.M."/>
            <person name="Mascher T."/>
            <person name="Medema M.H."/>
            <person name="Devos D.P."/>
            <person name="Kaster A.-K."/>
            <person name="Ovreas L."/>
            <person name="Rohde M."/>
            <person name="Galperin M.Y."/>
            <person name="Jogler C."/>
        </authorList>
    </citation>
    <scope>NUCLEOTIDE SEQUENCE [LARGE SCALE GENOMIC DNA]</scope>
    <source>
        <strain evidence="11 12">Pla163</strain>
    </source>
</reference>
<evidence type="ECO:0000256" key="2">
    <source>
        <dbReference type="ARBA" id="ARBA00012621"/>
    </source>
</evidence>
<keyword evidence="9" id="KW-0472">Membrane</keyword>
<keyword evidence="4 9" id="KW-0808">Transferase</keyword>
<comment type="similarity">
    <text evidence="9">Belongs to the glycosyltransferase group 1 family.</text>
</comment>
<evidence type="ECO:0000313" key="12">
    <source>
        <dbReference type="Proteomes" id="UP000319342"/>
    </source>
</evidence>
<dbReference type="InterPro" id="IPR039901">
    <property type="entry name" value="Kdotransferase"/>
</dbReference>
<evidence type="ECO:0000256" key="5">
    <source>
        <dbReference type="ARBA" id="ARBA00031445"/>
    </source>
</evidence>
<evidence type="ECO:0000313" key="11">
    <source>
        <dbReference type="EMBL" id="QDU85154.1"/>
    </source>
</evidence>
<comment type="pathway">
    <text evidence="1 9">Bacterial outer membrane biogenesis; LPS core biosynthesis.</text>
</comment>
<dbReference type="GO" id="GO:0009245">
    <property type="term" value="P:lipid A biosynthetic process"/>
    <property type="evidence" value="ECO:0007669"/>
    <property type="project" value="TreeGrafter"/>
</dbReference>
<evidence type="ECO:0000256" key="8">
    <source>
        <dbReference type="PIRSR" id="PIRSR639901-2"/>
    </source>
</evidence>
<dbReference type="GO" id="GO:0005886">
    <property type="term" value="C:plasma membrane"/>
    <property type="evidence" value="ECO:0007669"/>
    <property type="project" value="UniProtKB-SubCell"/>
</dbReference>
<dbReference type="UniPathway" id="UPA00958"/>
<evidence type="ECO:0000256" key="1">
    <source>
        <dbReference type="ARBA" id="ARBA00004713"/>
    </source>
</evidence>
<name>A0A518D110_9BACT</name>
<dbReference type="SUPFAM" id="SSF53756">
    <property type="entry name" value="UDP-Glycosyltransferase/glycogen phosphorylase"/>
    <property type="match status" value="1"/>
</dbReference>
<dbReference type="Proteomes" id="UP000319342">
    <property type="component" value="Chromosome"/>
</dbReference>
<keyword evidence="9" id="KW-0448">Lipopolysaccharide biosynthesis</keyword>
<gene>
    <name evidence="11" type="primary">waaA</name>
    <name evidence="11" type="ORF">Pla163_22800</name>
</gene>
<dbReference type="OrthoDB" id="9789797at2"/>
<dbReference type="EC" id="2.4.99.12" evidence="2 9"/>
<dbReference type="InterPro" id="IPR038107">
    <property type="entry name" value="Glycos_transf_N_sf"/>
</dbReference>
<dbReference type="InterPro" id="IPR007507">
    <property type="entry name" value="Glycos_transf_N"/>
</dbReference>
<dbReference type="PANTHER" id="PTHR42755:SF1">
    <property type="entry name" value="3-DEOXY-D-MANNO-OCTULOSONIC ACID TRANSFERASE, MITOCHONDRIAL-RELATED"/>
    <property type="match status" value="1"/>
</dbReference>
<evidence type="ECO:0000256" key="4">
    <source>
        <dbReference type="ARBA" id="ARBA00022679"/>
    </source>
</evidence>
<comment type="subcellular location">
    <subcellularLocation>
        <location evidence="9">Cell membrane</location>
    </subcellularLocation>
</comment>
<comment type="function">
    <text evidence="9">Involved in lipopolysaccharide (LPS) biosynthesis. Catalyzes the transfer of 3-deoxy-D-manno-octulosonate (Kdo) residue(s) from CMP-Kdo to lipid IV(A), the tetraacyldisaccharide-1,4'-bisphosphate precursor of lipid A.</text>
</comment>
<feature type="site" description="Transition state stabilizer" evidence="8">
    <location>
        <position position="149"/>
    </location>
</feature>
<keyword evidence="11" id="KW-0328">Glycosyltransferase</keyword>
<dbReference type="Pfam" id="PF04413">
    <property type="entry name" value="Glycos_transf_N"/>
    <property type="match status" value="1"/>
</dbReference>